<keyword evidence="5" id="KW-0808">Transferase</keyword>
<dbReference type="EMBL" id="JBFNQN010000002">
    <property type="protein sequence ID" value="MEW9263899.1"/>
    <property type="molecule type" value="Genomic_DNA"/>
</dbReference>
<comment type="caution">
    <text evidence="5">The sequence shown here is derived from an EMBL/GenBank/DDBJ whole genome shotgun (WGS) entry which is preliminary data.</text>
</comment>
<organism evidence="5 6">
    <name type="scientific">Kineococcus endophyticus</name>
    <dbReference type="NCBI Taxonomy" id="1181883"/>
    <lineage>
        <taxon>Bacteria</taxon>
        <taxon>Bacillati</taxon>
        <taxon>Actinomycetota</taxon>
        <taxon>Actinomycetes</taxon>
        <taxon>Kineosporiales</taxon>
        <taxon>Kineosporiaceae</taxon>
        <taxon>Kineococcus</taxon>
    </lineage>
</organism>
<dbReference type="InterPro" id="IPR035965">
    <property type="entry name" value="PAS-like_dom_sf"/>
</dbReference>
<keyword evidence="2" id="KW-0812">Transmembrane</keyword>
<dbReference type="InterPro" id="IPR043128">
    <property type="entry name" value="Rev_trsase/Diguanyl_cyclase"/>
</dbReference>
<dbReference type="Gene3D" id="3.30.70.270">
    <property type="match status" value="1"/>
</dbReference>
<name>A0ABV3P2Q9_9ACTN</name>
<keyword evidence="5" id="KW-0548">Nucleotidyltransferase</keyword>
<dbReference type="Pfam" id="PF16927">
    <property type="entry name" value="HisKA_7TM"/>
    <property type="match status" value="1"/>
</dbReference>
<dbReference type="SUPFAM" id="SSF55785">
    <property type="entry name" value="PYP-like sensor domain (PAS domain)"/>
    <property type="match status" value="1"/>
</dbReference>
<accession>A0ABV3P2Q9</accession>
<dbReference type="InterPro" id="IPR029787">
    <property type="entry name" value="Nucleotide_cyclase"/>
</dbReference>
<dbReference type="Pfam" id="PF00990">
    <property type="entry name" value="GGDEF"/>
    <property type="match status" value="1"/>
</dbReference>
<dbReference type="PROSITE" id="PS50887">
    <property type="entry name" value="GGDEF"/>
    <property type="match status" value="1"/>
</dbReference>
<feature type="transmembrane region" description="Helical" evidence="2">
    <location>
        <begin position="182"/>
        <end position="204"/>
    </location>
</feature>
<sequence length="535" mass="56650">MIDPLATALCAAFVVAALLNLVTAAIAWRHRSATPAAGALVGAAASLTLWSAVGAPLSFPVARAVHDALVYVSFVGILGAVVSLYLLARFACDPHFRPRRRHTAFLAGVPAAILVAVATDPWHHLVFSRIVPLDRFPWFRDEFGPLFWVHTAWCYLVLGLAFRRLAVAWWHGSAVLRRQLGLLLVAGVVPLAGNVVVLAGSTALSGRDLTPLFFTVTALLDAYALLRAGLLRVVPVARERVLETVQDAIVVVDAGGSVVDVNGAGRRYLRTRRPDLPDDPVGLPASLFLTPRALGELPSEGLSYAIGYAGGLHLDVRISPLVDRRGRELGRVVVGRDITELVQARERLEEQVAVAEELRARLAEEAVRDPLTRLHNRRHFDPAAAALVAGAHRAPVGMLVLDVDHFKQVNDTHGHATGDRVLVEIAGILAASARPGDLVARTGGEEFVLVLPGADERVLAARAEQLRAACAGACIPVDDPASASVRPTVSIGTAVAPRDGTDAPGLLAAADRALYAAKAAGRNRVVAADGTSPGR</sequence>
<dbReference type="RefSeq" id="WP_367636488.1">
    <property type="nucleotide sequence ID" value="NZ_JBFNQN010000002.1"/>
</dbReference>
<dbReference type="InterPro" id="IPR000014">
    <property type="entry name" value="PAS"/>
</dbReference>
<dbReference type="GO" id="GO:0052621">
    <property type="term" value="F:diguanylate cyclase activity"/>
    <property type="evidence" value="ECO:0007669"/>
    <property type="project" value="UniProtKB-EC"/>
</dbReference>
<dbReference type="InterPro" id="IPR050469">
    <property type="entry name" value="Diguanylate_Cyclase"/>
</dbReference>
<dbReference type="PANTHER" id="PTHR45138:SF9">
    <property type="entry name" value="DIGUANYLATE CYCLASE DGCM-RELATED"/>
    <property type="match status" value="1"/>
</dbReference>
<dbReference type="Gene3D" id="3.30.450.20">
    <property type="entry name" value="PAS domain"/>
    <property type="match status" value="1"/>
</dbReference>
<feature type="transmembrane region" description="Helical" evidence="2">
    <location>
        <begin position="143"/>
        <end position="162"/>
    </location>
</feature>
<reference evidence="5 6" key="1">
    <citation type="submission" date="2024-07" db="EMBL/GenBank/DDBJ databases">
        <authorList>
            <person name="Thanompreechachai J."/>
            <person name="Duangmal K."/>
        </authorList>
    </citation>
    <scope>NUCLEOTIDE SEQUENCE [LARGE SCALE GENOMIC DNA]</scope>
    <source>
        <strain evidence="5 6">KCTC 19886</strain>
    </source>
</reference>
<dbReference type="SUPFAM" id="SSF55073">
    <property type="entry name" value="Nucleotide cyclase"/>
    <property type="match status" value="1"/>
</dbReference>
<evidence type="ECO:0000256" key="2">
    <source>
        <dbReference type="SAM" id="Phobius"/>
    </source>
</evidence>
<dbReference type="EC" id="2.7.7.65" evidence="5"/>
<feature type="transmembrane region" description="Helical" evidence="2">
    <location>
        <begin position="210"/>
        <end position="230"/>
    </location>
</feature>
<keyword evidence="1" id="KW-0175">Coiled coil</keyword>
<protein>
    <submittedName>
        <fullName evidence="5">Diguanylate cyclase</fullName>
        <ecNumber evidence="5">2.7.7.65</ecNumber>
    </submittedName>
</protein>
<feature type="domain" description="PAC" evidence="3">
    <location>
        <begin position="300"/>
        <end position="350"/>
    </location>
</feature>
<feature type="transmembrane region" description="Helical" evidence="2">
    <location>
        <begin position="68"/>
        <end position="92"/>
    </location>
</feature>
<dbReference type="SMART" id="SM00267">
    <property type="entry name" value="GGDEF"/>
    <property type="match status" value="1"/>
</dbReference>
<dbReference type="NCBIfam" id="TIGR00254">
    <property type="entry name" value="GGDEF"/>
    <property type="match status" value="1"/>
</dbReference>
<evidence type="ECO:0000256" key="1">
    <source>
        <dbReference type="SAM" id="Coils"/>
    </source>
</evidence>
<dbReference type="InterPro" id="IPR031621">
    <property type="entry name" value="HisKA_7TM"/>
</dbReference>
<dbReference type="Proteomes" id="UP001555826">
    <property type="component" value="Unassembled WGS sequence"/>
</dbReference>
<dbReference type="PANTHER" id="PTHR45138">
    <property type="entry name" value="REGULATORY COMPONENTS OF SENSORY TRANSDUCTION SYSTEM"/>
    <property type="match status" value="1"/>
</dbReference>
<evidence type="ECO:0000313" key="6">
    <source>
        <dbReference type="Proteomes" id="UP001555826"/>
    </source>
</evidence>
<feature type="transmembrane region" description="Helical" evidence="2">
    <location>
        <begin position="40"/>
        <end position="62"/>
    </location>
</feature>
<evidence type="ECO:0000259" key="4">
    <source>
        <dbReference type="PROSITE" id="PS50887"/>
    </source>
</evidence>
<dbReference type="CDD" id="cd01949">
    <property type="entry name" value="GGDEF"/>
    <property type="match status" value="1"/>
</dbReference>
<dbReference type="Pfam" id="PF13188">
    <property type="entry name" value="PAS_8"/>
    <property type="match status" value="1"/>
</dbReference>
<keyword evidence="2" id="KW-1133">Transmembrane helix</keyword>
<feature type="coiled-coil region" evidence="1">
    <location>
        <begin position="338"/>
        <end position="365"/>
    </location>
</feature>
<gene>
    <name evidence="5" type="ORF">AB1207_03990</name>
</gene>
<proteinExistence type="predicted"/>
<dbReference type="PROSITE" id="PS50113">
    <property type="entry name" value="PAC"/>
    <property type="match status" value="1"/>
</dbReference>
<dbReference type="InterPro" id="IPR000700">
    <property type="entry name" value="PAS-assoc_C"/>
</dbReference>
<keyword evidence="6" id="KW-1185">Reference proteome</keyword>
<keyword evidence="2" id="KW-0472">Membrane</keyword>
<feature type="transmembrane region" description="Helical" evidence="2">
    <location>
        <begin position="6"/>
        <end position="28"/>
    </location>
</feature>
<evidence type="ECO:0000313" key="5">
    <source>
        <dbReference type="EMBL" id="MEW9263899.1"/>
    </source>
</evidence>
<feature type="domain" description="GGDEF" evidence="4">
    <location>
        <begin position="394"/>
        <end position="530"/>
    </location>
</feature>
<feature type="transmembrane region" description="Helical" evidence="2">
    <location>
        <begin position="104"/>
        <end position="123"/>
    </location>
</feature>
<evidence type="ECO:0000259" key="3">
    <source>
        <dbReference type="PROSITE" id="PS50113"/>
    </source>
</evidence>
<dbReference type="InterPro" id="IPR000160">
    <property type="entry name" value="GGDEF_dom"/>
</dbReference>